<dbReference type="PANTHER" id="PTHR14789">
    <property type="entry name" value="CHONDROLECTIN VARIANT CHODLFDELTAE"/>
    <property type="match status" value="1"/>
</dbReference>
<keyword evidence="21" id="KW-1185">Reference proteome</keyword>
<comment type="subcellular location">
    <subcellularLocation>
        <location evidence="1">Membrane</location>
        <topology evidence="1">Single-pass type I membrane protein</topology>
    </subcellularLocation>
    <subcellularLocation>
        <location evidence="2">Secreted</location>
    </subcellularLocation>
</comment>
<keyword evidence="6 16" id="KW-0812">Transmembrane</keyword>
<evidence type="ECO:0000256" key="12">
    <source>
        <dbReference type="ARBA" id="ARBA00023157"/>
    </source>
</evidence>
<dbReference type="CDD" id="cd00054">
    <property type="entry name" value="EGF_CA"/>
    <property type="match status" value="2"/>
</dbReference>
<keyword evidence="3" id="KW-0964">Secreted</keyword>
<dbReference type="Pfam" id="PF07645">
    <property type="entry name" value="EGF_CA"/>
    <property type="match status" value="1"/>
</dbReference>
<accession>A0A3Q3ACP7</accession>
<evidence type="ECO:0000256" key="17">
    <source>
        <dbReference type="SAM" id="SignalP"/>
    </source>
</evidence>
<evidence type="ECO:0000256" key="1">
    <source>
        <dbReference type="ARBA" id="ARBA00004479"/>
    </source>
</evidence>
<keyword evidence="5" id="KW-0597">Phosphoprotein</keyword>
<dbReference type="PROSITE" id="PS50026">
    <property type="entry name" value="EGF_3"/>
    <property type="match status" value="1"/>
</dbReference>
<feature type="domain" description="EGF-like" evidence="18">
    <location>
        <begin position="223"/>
        <end position="258"/>
    </location>
</feature>
<evidence type="ECO:0000256" key="7">
    <source>
        <dbReference type="ARBA" id="ARBA00022729"/>
    </source>
</evidence>
<dbReference type="InterPro" id="IPR016187">
    <property type="entry name" value="CTDL_fold"/>
</dbReference>
<evidence type="ECO:0000256" key="15">
    <source>
        <dbReference type="SAM" id="MobiDB-lite"/>
    </source>
</evidence>
<keyword evidence="7 17" id="KW-0732">Signal</keyword>
<dbReference type="GO" id="GO:0005576">
    <property type="term" value="C:extracellular region"/>
    <property type="evidence" value="ECO:0007669"/>
    <property type="project" value="UniProtKB-SubCell"/>
</dbReference>
<dbReference type="SUPFAM" id="SSF57184">
    <property type="entry name" value="Growth factor receptor domain"/>
    <property type="match status" value="1"/>
</dbReference>
<dbReference type="SUPFAM" id="SSF57196">
    <property type="entry name" value="EGF/Laminin"/>
    <property type="match status" value="1"/>
</dbReference>
<keyword evidence="12 14" id="KW-1015">Disulfide bond</keyword>
<evidence type="ECO:0000256" key="2">
    <source>
        <dbReference type="ARBA" id="ARBA00004613"/>
    </source>
</evidence>
<dbReference type="GO" id="GO:0005509">
    <property type="term" value="F:calcium ion binding"/>
    <property type="evidence" value="ECO:0007669"/>
    <property type="project" value="InterPro"/>
</dbReference>
<dbReference type="InterPro" id="IPR001304">
    <property type="entry name" value="C-type_lectin-like"/>
</dbReference>
<dbReference type="PROSITE" id="PS01187">
    <property type="entry name" value="EGF_CA"/>
    <property type="match status" value="2"/>
</dbReference>
<evidence type="ECO:0000256" key="6">
    <source>
        <dbReference type="ARBA" id="ARBA00022692"/>
    </source>
</evidence>
<evidence type="ECO:0000256" key="16">
    <source>
        <dbReference type="SAM" id="Phobius"/>
    </source>
</evidence>
<dbReference type="GeneTree" id="ENSGT00940000167312"/>
<dbReference type="Proteomes" id="UP000264800">
    <property type="component" value="Unplaced"/>
</dbReference>
<dbReference type="PROSITE" id="PS50041">
    <property type="entry name" value="C_TYPE_LECTIN_2"/>
    <property type="match status" value="1"/>
</dbReference>
<dbReference type="STRING" id="37003.ENSKMAP00000013830"/>
<dbReference type="Ensembl" id="ENSKMAT00000014038.1">
    <property type="protein sequence ID" value="ENSKMAP00000013830.1"/>
    <property type="gene ID" value="ENSKMAG00000010376.1"/>
</dbReference>
<evidence type="ECO:0000259" key="19">
    <source>
        <dbReference type="PROSITE" id="PS50041"/>
    </source>
</evidence>
<dbReference type="InterPro" id="IPR000152">
    <property type="entry name" value="EGF-type_Asp/Asn_hydroxyl_site"/>
</dbReference>
<keyword evidence="9" id="KW-0677">Repeat</keyword>
<feature type="disulfide bond" evidence="14">
    <location>
        <begin position="227"/>
        <end position="237"/>
    </location>
</feature>
<evidence type="ECO:0000313" key="20">
    <source>
        <dbReference type="Ensembl" id="ENSKMAP00000013830.1"/>
    </source>
</evidence>
<dbReference type="SMART" id="SM00179">
    <property type="entry name" value="EGF_CA"/>
    <property type="match status" value="3"/>
</dbReference>
<evidence type="ECO:0000259" key="18">
    <source>
        <dbReference type="PROSITE" id="PS50026"/>
    </source>
</evidence>
<dbReference type="OMA" id="YTNWHKE"/>
<dbReference type="InterPro" id="IPR016186">
    <property type="entry name" value="C-type_lectin-like/link_sf"/>
</dbReference>
<keyword evidence="4 14" id="KW-0245">EGF-like domain</keyword>
<dbReference type="GO" id="GO:0030246">
    <property type="term" value="F:carbohydrate binding"/>
    <property type="evidence" value="ECO:0007669"/>
    <property type="project" value="UniProtKB-KW"/>
</dbReference>
<dbReference type="SUPFAM" id="SSF56436">
    <property type="entry name" value="C-type lectin-like"/>
    <property type="match status" value="1"/>
</dbReference>
<keyword evidence="8" id="KW-0430">Lectin</keyword>
<evidence type="ECO:0000256" key="14">
    <source>
        <dbReference type="PROSITE-ProRule" id="PRU00076"/>
    </source>
</evidence>
<sequence length="471" mass="52429">MLLILLLQLIYNFQSSLGAEHETLCTSDACITLHNKELSFDEAQRDCVDNGGNLITLRDKNEESKLLELIKTHHSKRLKIWIGLKRNKKDCMIAVTPLKGFQWISGEEDSQYSNWKKDPASTCLERCVKVNYTSSDPDQLKWTDAACKHPAFYACKFSFKGMCKPLSLQGTENVVYTVPFSKKATDLCGPDSCEHLCVTGESGINCRCLKGFGLSENQRNCSDIDECQSEVCQDRVCVNTVGSFLCVCKEGYDMIDGECRDADECARSGCEYSCLNNNGSLSCYCSEGFILSQDGHSCVDVNECVSSPCLSELTCINTVGSFKCTHQQKTDGSTETSLVSITPAAPSDEETQDNFPESLTRTTVELQHQSPHTDTPEPYLHNITNQDHSNRSLATNQTLSRNSRVIICVLGSVIPLLLLVTLTLFIIIFRCSRTKKEVKKKKSTADGYCWVSSGLDPRLEKLYESILTDDL</sequence>
<keyword evidence="10 16" id="KW-1133">Transmembrane helix</keyword>
<dbReference type="GO" id="GO:0016020">
    <property type="term" value="C:membrane"/>
    <property type="evidence" value="ECO:0007669"/>
    <property type="project" value="UniProtKB-SubCell"/>
</dbReference>
<feature type="region of interest" description="Disordered" evidence="15">
    <location>
        <begin position="362"/>
        <end position="387"/>
    </location>
</feature>
<feature type="signal peptide" evidence="17">
    <location>
        <begin position="1"/>
        <end position="18"/>
    </location>
</feature>
<proteinExistence type="predicted"/>
<dbReference type="SMART" id="SM00181">
    <property type="entry name" value="EGF"/>
    <property type="match status" value="3"/>
</dbReference>
<keyword evidence="11 16" id="KW-0472">Membrane</keyword>
<name>A0A3Q3ACP7_KRYMA</name>
<evidence type="ECO:0000256" key="11">
    <source>
        <dbReference type="ARBA" id="ARBA00023136"/>
    </source>
</evidence>
<evidence type="ECO:0000256" key="13">
    <source>
        <dbReference type="ARBA" id="ARBA00023180"/>
    </source>
</evidence>
<dbReference type="InterPro" id="IPR026823">
    <property type="entry name" value="cEGF"/>
</dbReference>
<evidence type="ECO:0000256" key="10">
    <source>
        <dbReference type="ARBA" id="ARBA00022989"/>
    </source>
</evidence>
<comment type="caution">
    <text evidence="14">Lacks conserved residue(s) required for the propagation of feature annotation.</text>
</comment>
<dbReference type="InterPro" id="IPR000742">
    <property type="entry name" value="EGF"/>
</dbReference>
<dbReference type="PROSITE" id="PS01186">
    <property type="entry name" value="EGF_2"/>
    <property type="match status" value="2"/>
</dbReference>
<reference evidence="20" key="2">
    <citation type="submission" date="2025-09" db="UniProtKB">
        <authorList>
            <consortium name="Ensembl"/>
        </authorList>
    </citation>
    <scope>IDENTIFICATION</scope>
</reference>
<protein>
    <submittedName>
        <fullName evidence="20">Complement component C1q receptor-like</fullName>
    </submittedName>
</protein>
<dbReference type="Gene3D" id="2.10.25.10">
    <property type="entry name" value="Laminin"/>
    <property type="match status" value="4"/>
</dbReference>
<evidence type="ECO:0000256" key="3">
    <source>
        <dbReference type="ARBA" id="ARBA00022525"/>
    </source>
</evidence>
<dbReference type="PROSITE" id="PS00010">
    <property type="entry name" value="ASX_HYDROXYL"/>
    <property type="match status" value="1"/>
</dbReference>
<dbReference type="Gene3D" id="3.10.100.10">
    <property type="entry name" value="Mannose-Binding Protein A, subunit A"/>
    <property type="match status" value="1"/>
</dbReference>
<evidence type="ECO:0000256" key="9">
    <source>
        <dbReference type="ARBA" id="ARBA00022737"/>
    </source>
</evidence>
<feature type="compositionally biased region" description="Polar residues" evidence="15">
    <location>
        <begin position="362"/>
        <end position="373"/>
    </location>
</feature>
<dbReference type="AlphaFoldDB" id="A0A3Q3ACP7"/>
<evidence type="ECO:0000256" key="5">
    <source>
        <dbReference type="ARBA" id="ARBA00022553"/>
    </source>
</evidence>
<dbReference type="PANTHER" id="PTHR14789:SF8">
    <property type="entry name" value="C-TYPE LECTIN DOMAIN FAMILY 14 MEMBER A PRECURSOR-RELATED"/>
    <property type="match status" value="1"/>
</dbReference>
<feature type="domain" description="C-type lectin" evidence="19">
    <location>
        <begin position="26"/>
        <end position="156"/>
    </location>
</feature>
<evidence type="ECO:0000256" key="4">
    <source>
        <dbReference type="ARBA" id="ARBA00022536"/>
    </source>
</evidence>
<dbReference type="InterPro" id="IPR001881">
    <property type="entry name" value="EGF-like_Ca-bd_dom"/>
</dbReference>
<organism evidence="20 21">
    <name type="scientific">Kryptolebias marmoratus</name>
    <name type="common">Mangrove killifish</name>
    <name type="synonym">Rivulus marmoratus</name>
    <dbReference type="NCBI Taxonomy" id="37003"/>
    <lineage>
        <taxon>Eukaryota</taxon>
        <taxon>Metazoa</taxon>
        <taxon>Chordata</taxon>
        <taxon>Craniata</taxon>
        <taxon>Vertebrata</taxon>
        <taxon>Euteleostomi</taxon>
        <taxon>Actinopterygii</taxon>
        <taxon>Neopterygii</taxon>
        <taxon>Teleostei</taxon>
        <taxon>Neoteleostei</taxon>
        <taxon>Acanthomorphata</taxon>
        <taxon>Ovalentaria</taxon>
        <taxon>Atherinomorphae</taxon>
        <taxon>Cyprinodontiformes</taxon>
        <taxon>Rivulidae</taxon>
        <taxon>Kryptolebias</taxon>
    </lineage>
</organism>
<evidence type="ECO:0000256" key="8">
    <source>
        <dbReference type="ARBA" id="ARBA00022734"/>
    </source>
</evidence>
<feature type="transmembrane region" description="Helical" evidence="16">
    <location>
        <begin position="409"/>
        <end position="432"/>
    </location>
</feature>
<reference evidence="20" key="1">
    <citation type="submission" date="2025-08" db="UniProtKB">
        <authorList>
            <consortium name="Ensembl"/>
        </authorList>
    </citation>
    <scope>IDENTIFICATION</scope>
</reference>
<dbReference type="Pfam" id="PF00059">
    <property type="entry name" value="Lectin_C"/>
    <property type="match status" value="1"/>
</dbReference>
<dbReference type="SMART" id="SM00034">
    <property type="entry name" value="CLECT"/>
    <property type="match status" value="1"/>
</dbReference>
<dbReference type="InterPro" id="IPR009030">
    <property type="entry name" value="Growth_fac_rcpt_cys_sf"/>
</dbReference>
<dbReference type="InterPro" id="IPR018097">
    <property type="entry name" value="EGF_Ca-bd_CS"/>
</dbReference>
<dbReference type="InterPro" id="IPR051505">
    <property type="entry name" value="C-type_lectin_domain"/>
</dbReference>
<dbReference type="Pfam" id="PF12662">
    <property type="entry name" value="cEGF"/>
    <property type="match status" value="1"/>
</dbReference>
<dbReference type="InterPro" id="IPR049883">
    <property type="entry name" value="NOTCH1_EGF-like"/>
</dbReference>
<dbReference type="FunFam" id="2.10.25.10:FF:000014">
    <property type="entry name" value="Latent-transforming growth factor beta-binding protein 3"/>
    <property type="match status" value="1"/>
</dbReference>
<feature type="chain" id="PRO_5018615404" evidence="17">
    <location>
        <begin position="19"/>
        <end position="471"/>
    </location>
</feature>
<keyword evidence="13" id="KW-0325">Glycoprotein</keyword>
<evidence type="ECO:0000313" key="21">
    <source>
        <dbReference type="Proteomes" id="UP000264800"/>
    </source>
</evidence>